<keyword evidence="4" id="KW-0732">Signal</keyword>
<dbReference type="GO" id="GO:0005125">
    <property type="term" value="F:cytokine activity"/>
    <property type="evidence" value="ECO:0007669"/>
    <property type="project" value="InterPro"/>
</dbReference>
<reference evidence="5 6" key="1">
    <citation type="journal article" date="2017" name="Nat. Ecol. Evol.">
        <title>Scallop genome provides insights into evolution of bilaterian karyotype and development.</title>
        <authorList>
            <person name="Wang S."/>
            <person name="Zhang J."/>
            <person name="Jiao W."/>
            <person name="Li J."/>
            <person name="Xun X."/>
            <person name="Sun Y."/>
            <person name="Guo X."/>
            <person name="Huan P."/>
            <person name="Dong B."/>
            <person name="Zhang L."/>
            <person name="Hu X."/>
            <person name="Sun X."/>
            <person name="Wang J."/>
            <person name="Zhao C."/>
            <person name="Wang Y."/>
            <person name="Wang D."/>
            <person name="Huang X."/>
            <person name="Wang R."/>
            <person name="Lv J."/>
            <person name="Li Y."/>
            <person name="Zhang Z."/>
            <person name="Liu B."/>
            <person name="Lu W."/>
            <person name="Hui Y."/>
            <person name="Liang J."/>
            <person name="Zhou Z."/>
            <person name="Hou R."/>
            <person name="Li X."/>
            <person name="Liu Y."/>
            <person name="Li H."/>
            <person name="Ning X."/>
            <person name="Lin Y."/>
            <person name="Zhao L."/>
            <person name="Xing Q."/>
            <person name="Dou J."/>
            <person name="Li Y."/>
            <person name="Mao J."/>
            <person name="Guo H."/>
            <person name="Dou H."/>
            <person name="Li T."/>
            <person name="Mu C."/>
            <person name="Jiang W."/>
            <person name="Fu Q."/>
            <person name="Fu X."/>
            <person name="Miao Y."/>
            <person name="Liu J."/>
            <person name="Yu Q."/>
            <person name="Li R."/>
            <person name="Liao H."/>
            <person name="Li X."/>
            <person name="Kong Y."/>
            <person name="Jiang Z."/>
            <person name="Chourrout D."/>
            <person name="Li R."/>
            <person name="Bao Z."/>
        </authorList>
    </citation>
    <scope>NUCLEOTIDE SEQUENCE [LARGE SCALE GENOMIC DNA]</scope>
    <source>
        <strain evidence="5 6">PY_sf001</strain>
    </source>
</reference>
<dbReference type="InterPro" id="IPR029034">
    <property type="entry name" value="Cystine-knot_cytokine"/>
</dbReference>
<comment type="similarity">
    <text evidence="2">Belongs to the IL-17 family.</text>
</comment>
<evidence type="ECO:0000256" key="3">
    <source>
        <dbReference type="ARBA" id="ARBA00022525"/>
    </source>
</evidence>
<dbReference type="InterPro" id="IPR010345">
    <property type="entry name" value="IL-17_fam"/>
</dbReference>
<organism evidence="5 6">
    <name type="scientific">Mizuhopecten yessoensis</name>
    <name type="common">Japanese scallop</name>
    <name type="synonym">Patinopecten yessoensis</name>
    <dbReference type="NCBI Taxonomy" id="6573"/>
    <lineage>
        <taxon>Eukaryota</taxon>
        <taxon>Metazoa</taxon>
        <taxon>Spiralia</taxon>
        <taxon>Lophotrochozoa</taxon>
        <taxon>Mollusca</taxon>
        <taxon>Bivalvia</taxon>
        <taxon>Autobranchia</taxon>
        <taxon>Pteriomorphia</taxon>
        <taxon>Pectinida</taxon>
        <taxon>Pectinoidea</taxon>
        <taxon>Pectinidae</taxon>
        <taxon>Mizuhopecten</taxon>
    </lineage>
</organism>
<proteinExistence type="inferred from homology"/>
<dbReference type="AlphaFoldDB" id="A0A210PJG1"/>
<dbReference type="Proteomes" id="UP000242188">
    <property type="component" value="Unassembled WGS sequence"/>
</dbReference>
<comment type="subcellular location">
    <subcellularLocation>
        <location evidence="1">Secreted</location>
    </subcellularLocation>
</comment>
<dbReference type="OrthoDB" id="6133562at2759"/>
<gene>
    <name evidence="5" type="ORF">KP79_PYT03066</name>
</gene>
<dbReference type="SUPFAM" id="SSF57501">
    <property type="entry name" value="Cystine-knot cytokines"/>
    <property type="match status" value="1"/>
</dbReference>
<dbReference type="GO" id="GO:0005576">
    <property type="term" value="C:extracellular region"/>
    <property type="evidence" value="ECO:0007669"/>
    <property type="project" value="UniProtKB-SubCell"/>
</dbReference>
<dbReference type="Pfam" id="PF06083">
    <property type="entry name" value="IL17"/>
    <property type="match status" value="1"/>
</dbReference>
<evidence type="ECO:0000313" key="5">
    <source>
        <dbReference type="EMBL" id="OWF36617.1"/>
    </source>
</evidence>
<dbReference type="Gene3D" id="2.10.90.10">
    <property type="entry name" value="Cystine-knot cytokines"/>
    <property type="match status" value="1"/>
</dbReference>
<comment type="caution">
    <text evidence="5">The sequence shown here is derived from an EMBL/GenBank/DDBJ whole genome shotgun (WGS) entry which is preliminary data.</text>
</comment>
<accession>A0A210PJG1</accession>
<evidence type="ECO:0000256" key="2">
    <source>
        <dbReference type="ARBA" id="ARBA00007236"/>
    </source>
</evidence>
<protein>
    <submittedName>
        <fullName evidence="5">Interleukin 17-like protein</fullName>
    </submittedName>
</protein>
<keyword evidence="6" id="KW-1185">Reference proteome</keyword>
<dbReference type="EMBL" id="NEDP02076545">
    <property type="protein sequence ID" value="OWF36617.1"/>
    <property type="molecule type" value="Genomic_DNA"/>
</dbReference>
<name>A0A210PJG1_MIZYE</name>
<keyword evidence="3" id="KW-0964">Secreted</keyword>
<evidence type="ECO:0000256" key="1">
    <source>
        <dbReference type="ARBA" id="ARBA00004613"/>
    </source>
</evidence>
<evidence type="ECO:0000313" key="6">
    <source>
        <dbReference type="Proteomes" id="UP000242188"/>
    </source>
</evidence>
<sequence length="131" mass="15049">MTNARTINELIQTDQLEFIVNSSKLYGTDCPSSASQLPSNGPVYARSNCPWYYQLRHDPDRFPTSLPVAISKCERQCLGLPENIIDDFTCDYVYYNVTVLKKEYHNNVIHFVEKVERIHVGSACVRKKETT</sequence>
<evidence type="ECO:0000256" key="4">
    <source>
        <dbReference type="ARBA" id="ARBA00022729"/>
    </source>
</evidence>